<protein>
    <submittedName>
        <fullName evidence="1">Uncharacterized protein</fullName>
    </submittedName>
</protein>
<organism evidence="1 2">
    <name type="scientific">Marasmius tenuissimus</name>
    <dbReference type="NCBI Taxonomy" id="585030"/>
    <lineage>
        <taxon>Eukaryota</taxon>
        <taxon>Fungi</taxon>
        <taxon>Dikarya</taxon>
        <taxon>Basidiomycota</taxon>
        <taxon>Agaricomycotina</taxon>
        <taxon>Agaricomycetes</taxon>
        <taxon>Agaricomycetidae</taxon>
        <taxon>Agaricales</taxon>
        <taxon>Marasmiineae</taxon>
        <taxon>Marasmiaceae</taxon>
        <taxon>Marasmius</taxon>
    </lineage>
</organism>
<evidence type="ECO:0000313" key="2">
    <source>
        <dbReference type="Proteomes" id="UP001437256"/>
    </source>
</evidence>
<dbReference type="EMBL" id="JBBXMP010000098">
    <property type="protein sequence ID" value="KAL0062727.1"/>
    <property type="molecule type" value="Genomic_DNA"/>
</dbReference>
<comment type="caution">
    <text evidence="1">The sequence shown here is derived from an EMBL/GenBank/DDBJ whole genome shotgun (WGS) entry which is preliminary data.</text>
</comment>
<keyword evidence="2" id="KW-1185">Reference proteome</keyword>
<dbReference type="Proteomes" id="UP001437256">
    <property type="component" value="Unassembled WGS sequence"/>
</dbReference>
<proteinExistence type="predicted"/>
<gene>
    <name evidence="1" type="ORF">AAF712_010422</name>
</gene>
<evidence type="ECO:0000313" key="1">
    <source>
        <dbReference type="EMBL" id="KAL0062727.1"/>
    </source>
</evidence>
<name>A0ABR2ZQR3_9AGAR</name>
<sequence length="352" mass="40315">MATMKPRRYNRALSLFKHQLEKADGRPLDVELAIMQSNGKPEPRPVRKPADTNQFLEALRSAPSLWRSLQWKGGALWGRPFTMAVNLFTGKLQHVSTFALVYEVADPDIFSQVNTLGSRMGQLRSCMIWPGYNEYDDDEQPTLQYFPRAMPWHRLAPGRVFQGLSDCVLLLRCDDLSTEPGTRVLDRLCGRTNEVIRQTNLRSLMLVLTDPEPWLANVLSITSFPALEVLGISFPEWEEENETNQRYTLLTLGLFLETCGTHVKACGLFPAPEHLITGESTSVGNEAGEPMHPEDVRRWLRSKLPACVEMEWDTELEMEEWAEVWRERMLGWLPTEVKYGRFSLLLFGFIVL</sequence>
<reference evidence="1 2" key="1">
    <citation type="submission" date="2024-05" db="EMBL/GenBank/DDBJ databases">
        <title>A draft genome resource for the thread blight pathogen Marasmius tenuissimus strain MS-2.</title>
        <authorList>
            <person name="Yulfo-Soto G.E."/>
            <person name="Baruah I.K."/>
            <person name="Amoako-Attah I."/>
            <person name="Bukari Y."/>
            <person name="Meinhardt L.W."/>
            <person name="Bailey B.A."/>
            <person name="Cohen S.P."/>
        </authorList>
    </citation>
    <scope>NUCLEOTIDE SEQUENCE [LARGE SCALE GENOMIC DNA]</scope>
    <source>
        <strain evidence="1 2">MS-2</strain>
    </source>
</reference>
<accession>A0ABR2ZQR3</accession>